<evidence type="ECO:0000256" key="3">
    <source>
        <dbReference type="ARBA" id="ARBA00023163"/>
    </source>
</evidence>
<dbReference type="Gene3D" id="1.10.357.10">
    <property type="entry name" value="Tetracycline Repressor, domain 2"/>
    <property type="match status" value="1"/>
</dbReference>
<dbReference type="Pfam" id="PF00440">
    <property type="entry name" value="TetR_N"/>
    <property type="match status" value="1"/>
</dbReference>
<evidence type="ECO:0000256" key="5">
    <source>
        <dbReference type="SAM" id="Coils"/>
    </source>
</evidence>
<comment type="caution">
    <text evidence="7">The sequence shown here is derived from an EMBL/GenBank/DDBJ whole genome shotgun (WGS) entry which is preliminary data.</text>
</comment>
<protein>
    <submittedName>
        <fullName evidence="7">TetR/AcrR family transcriptional regulator</fullName>
    </submittedName>
</protein>
<dbReference type="SUPFAM" id="SSF46689">
    <property type="entry name" value="Homeodomain-like"/>
    <property type="match status" value="1"/>
</dbReference>
<proteinExistence type="predicted"/>
<dbReference type="Pfam" id="PF13305">
    <property type="entry name" value="TetR_C_33"/>
    <property type="match status" value="1"/>
</dbReference>
<dbReference type="EMBL" id="JBHUKU010000019">
    <property type="protein sequence ID" value="MFD2462750.1"/>
    <property type="molecule type" value="Genomic_DNA"/>
</dbReference>
<dbReference type="PANTHER" id="PTHR30055">
    <property type="entry name" value="HTH-TYPE TRANSCRIPTIONAL REGULATOR RUTR"/>
    <property type="match status" value="1"/>
</dbReference>
<feature type="coiled-coil region" evidence="5">
    <location>
        <begin position="2"/>
        <end position="29"/>
    </location>
</feature>
<dbReference type="InterPro" id="IPR025996">
    <property type="entry name" value="MT1864/Rv1816-like_C"/>
</dbReference>
<evidence type="ECO:0000313" key="7">
    <source>
        <dbReference type="EMBL" id="MFD2462750.1"/>
    </source>
</evidence>
<sequence length="193" mass="20233">MTQQLRRERDRAERERRIVAAARELAEAEGWDAVTTRRLAAKIEYSQPVLYSHFSGKGAIMAAAAVEGCAELAERLGAAAFDPSPLAAVAEAYVAFADANPALYDAIFTLATELPFATAEAPPALKNAFGAIAAAVAPVAGGDGVGILAETFWAALHGLVTLDRGRRLSPGYRAERLAILVARFGDGVPGPAD</sequence>
<dbReference type="SUPFAM" id="SSF48498">
    <property type="entry name" value="Tetracyclin repressor-like, C-terminal domain"/>
    <property type="match status" value="1"/>
</dbReference>
<dbReference type="InterPro" id="IPR001647">
    <property type="entry name" value="HTH_TetR"/>
</dbReference>
<evidence type="ECO:0000313" key="8">
    <source>
        <dbReference type="Proteomes" id="UP001597419"/>
    </source>
</evidence>
<organism evidence="7 8">
    <name type="scientific">Amycolatopsis samaneae</name>
    <dbReference type="NCBI Taxonomy" id="664691"/>
    <lineage>
        <taxon>Bacteria</taxon>
        <taxon>Bacillati</taxon>
        <taxon>Actinomycetota</taxon>
        <taxon>Actinomycetes</taxon>
        <taxon>Pseudonocardiales</taxon>
        <taxon>Pseudonocardiaceae</taxon>
        <taxon>Amycolatopsis</taxon>
    </lineage>
</organism>
<evidence type="ECO:0000256" key="1">
    <source>
        <dbReference type="ARBA" id="ARBA00023015"/>
    </source>
</evidence>
<dbReference type="InterPro" id="IPR050109">
    <property type="entry name" value="HTH-type_TetR-like_transc_reg"/>
</dbReference>
<evidence type="ECO:0000259" key="6">
    <source>
        <dbReference type="PROSITE" id="PS50977"/>
    </source>
</evidence>
<dbReference type="RefSeq" id="WP_345408467.1">
    <property type="nucleotide sequence ID" value="NZ_BAABHG010000028.1"/>
</dbReference>
<keyword evidence="3" id="KW-0804">Transcription</keyword>
<keyword evidence="5" id="KW-0175">Coiled coil</keyword>
<evidence type="ECO:0000256" key="4">
    <source>
        <dbReference type="PROSITE-ProRule" id="PRU00335"/>
    </source>
</evidence>
<dbReference type="PROSITE" id="PS50977">
    <property type="entry name" value="HTH_TETR_2"/>
    <property type="match status" value="1"/>
</dbReference>
<keyword evidence="8" id="KW-1185">Reference proteome</keyword>
<evidence type="ECO:0000256" key="2">
    <source>
        <dbReference type="ARBA" id="ARBA00023125"/>
    </source>
</evidence>
<gene>
    <name evidence="7" type="ORF">ACFSYJ_29355</name>
</gene>
<dbReference type="PRINTS" id="PR00455">
    <property type="entry name" value="HTHTETR"/>
</dbReference>
<reference evidence="8" key="1">
    <citation type="journal article" date="2019" name="Int. J. Syst. Evol. Microbiol.">
        <title>The Global Catalogue of Microorganisms (GCM) 10K type strain sequencing project: providing services to taxonomists for standard genome sequencing and annotation.</title>
        <authorList>
            <consortium name="The Broad Institute Genomics Platform"/>
            <consortium name="The Broad Institute Genome Sequencing Center for Infectious Disease"/>
            <person name="Wu L."/>
            <person name="Ma J."/>
        </authorList>
    </citation>
    <scope>NUCLEOTIDE SEQUENCE [LARGE SCALE GENOMIC DNA]</scope>
    <source>
        <strain evidence="8">CGMCC 4.7643</strain>
    </source>
</reference>
<feature type="domain" description="HTH tetR-type" evidence="6">
    <location>
        <begin position="12"/>
        <end position="72"/>
    </location>
</feature>
<dbReference type="InterPro" id="IPR036271">
    <property type="entry name" value="Tet_transcr_reg_TetR-rel_C_sf"/>
</dbReference>
<feature type="DNA-binding region" description="H-T-H motif" evidence="4">
    <location>
        <begin position="35"/>
        <end position="54"/>
    </location>
</feature>
<name>A0ABW5GPI4_9PSEU</name>
<keyword evidence="2 4" id="KW-0238">DNA-binding</keyword>
<accession>A0ABW5GPI4</accession>
<keyword evidence="1" id="KW-0805">Transcription regulation</keyword>
<dbReference type="Proteomes" id="UP001597419">
    <property type="component" value="Unassembled WGS sequence"/>
</dbReference>
<dbReference type="PANTHER" id="PTHR30055:SF234">
    <property type="entry name" value="HTH-TYPE TRANSCRIPTIONAL REGULATOR BETI"/>
    <property type="match status" value="1"/>
</dbReference>
<dbReference type="InterPro" id="IPR009057">
    <property type="entry name" value="Homeodomain-like_sf"/>
</dbReference>